<dbReference type="Proteomes" id="UP001066276">
    <property type="component" value="Chromosome 2_2"/>
</dbReference>
<dbReference type="EMBL" id="JANPWB010000004">
    <property type="protein sequence ID" value="KAJ1190760.1"/>
    <property type="molecule type" value="Genomic_DNA"/>
</dbReference>
<reference evidence="2" key="1">
    <citation type="journal article" date="2022" name="bioRxiv">
        <title>Sequencing and chromosome-scale assembly of the giantPleurodeles waltlgenome.</title>
        <authorList>
            <person name="Brown T."/>
            <person name="Elewa A."/>
            <person name="Iarovenko S."/>
            <person name="Subramanian E."/>
            <person name="Araus A.J."/>
            <person name="Petzold A."/>
            <person name="Susuki M."/>
            <person name="Suzuki K.-i.T."/>
            <person name="Hayashi T."/>
            <person name="Toyoda A."/>
            <person name="Oliveira C."/>
            <person name="Osipova E."/>
            <person name="Leigh N.D."/>
            <person name="Simon A."/>
            <person name="Yun M.H."/>
        </authorList>
    </citation>
    <scope>NUCLEOTIDE SEQUENCE</scope>
    <source>
        <strain evidence="2">20211129_DDA</strain>
        <tissue evidence="2">Liver</tissue>
    </source>
</reference>
<organism evidence="2 3">
    <name type="scientific">Pleurodeles waltl</name>
    <name type="common">Iberian ribbed newt</name>
    <dbReference type="NCBI Taxonomy" id="8319"/>
    <lineage>
        <taxon>Eukaryota</taxon>
        <taxon>Metazoa</taxon>
        <taxon>Chordata</taxon>
        <taxon>Craniata</taxon>
        <taxon>Vertebrata</taxon>
        <taxon>Euteleostomi</taxon>
        <taxon>Amphibia</taxon>
        <taxon>Batrachia</taxon>
        <taxon>Caudata</taxon>
        <taxon>Salamandroidea</taxon>
        <taxon>Salamandridae</taxon>
        <taxon>Pleurodelinae</taxon>
        <taxon>Pleurodeles</taxon>
    </lineage>
</organism>
<feature type="region of interest" description="Disordered" evidence="1">
    <location>
        <begin position="37"/>
        <end position="97"/>
    </location>
</feature>
<dbReference type="AlphaFoldDB" id="A0AAV7UP01"/>
<feature type="compositionally biased region" description="Low complexity" evidence="1">
    <location>
        <begin position="65"/>
        <end position="75"/>
    </location>
</feature>
<evidence type="ECO:0000256" key="1">
    <source>
        <dbReference type="SAM" id="MobiDB-lite"/>
    </source>
</evidence>
<evidence type="ECO:0000313" key="2">
    <source>
        <dbReference type="EMBL" id="KAJ1190760.1"/>
    </source>
</evidence>
<proteinExistence type="predicted"/>
<feature type="compositionally biased region" description="Basic and acidic residues" evidence="1">
    <location>
        <begin position="52"/>
        <end position="62"/>
    </location>
</feature>
<evidence type="ECO:0000313" key="3">
    <source>
        <dbReference type="Proteomes" id="UP001066276"/>
    </source>
</evidence>
<protein>
    <submittedName>
        <fullName evidence="2">Uncharacterized protein</fullName>
    </submittedName>
</protein>
<keyword evidence="3" id="KW-1185">Reference proteome</keyword>
<sequence>MPGPFCAGTGRKGSRGSARGWFEQGCLGQGRAPHEASAVLGANEASEALQSRSHEKAHRDSKPPAALSGRLRSARAPPPPPLQTHLRPLDQNTTYPRPLQFLTSVRVQGDGAPFAGAAI</sequence>
<accession>A0AAV7UP01</accession>
<name>A0AAV7UP01_PLEWA</name>
<comment type="caution">
    <text evidence="2">The sequence shown here is derived from an EMBL/GenBank/DDBJ whole genome shotgun (WGS) entry which is preliminary data.</text>
</comment>
<feature type="region of interest" description="Disordered" evidence="1">
    <location>
        <begin position="1"/>
        <end position="22"/>
    </location>
</feature>
<gene>
    <name evidence="2" type="ORF">NDU88_000082</name>
</gene>